<dbReference type="RefSeq" id="WP_220115052.1">
    <property type="nucleotide sequence ID" value="NZ_JAHZSV010000043.1"/>
</dbReference>
<protein>
    <recommendedName>
        <fullName evidence="3">Lipoprotein</fullName>
    </recommendedName>
</protein>
<organism evidence="1 2">
    <name type="scientific">Flagellimonas abyssi</name>
    <dbReference type="NCBI Taxonomy" id="2864871"/>
    <lineage>
        <taxon>Bacteria</taxon>
        <taxon>Pseudomonadati</taxon>
        <taxon>Bacteroidota</taxon>
        <taxon>Flavobacteriia</taxon>
        <taxon>Flavobacteriales</taxon>
        <taxon>Flavobacteriaceae</taxon>
        <taxon>Flagellimonas</taxon>
    </lineage>
</organism>
<sequence>MKSKVPYCLMAVIAIFLHSCSQEELYSTSENNIKLRFENTKETDKNSDGVKTYKTKILSTSPLKIESEELEVIKVKHSETNKMSYAIVEKVTFKNKSKKYSKVEKDCESNIQKGYWYDGSDCFVYGTIITDDNCVKLFIPADTATQIVMNECGWSDMA</sequence>
<dbReference type="EMBL" id="JAHZSV010000043">
    <property type="protein sequence ID" value="MBW8201750.1"/>
    <property type="molecule type" value="Genomic_DNA"/>
</dbReference>
<keyword evidence="2" id="KW-1185">Reference proteome</keyword>
<gene>
    <name evidence="1" type="ORF">K1F36_18155</name>
</gene>
<evidence type="ECO:0000313" key="2">
    <source>
        <dbReference type="Proteomes" id="UP001196136"/>
    </source>
</evidence>
<proteinExistence type="predicted"/>
<reference evidence="1 2" key="1">
    <citation type="submission" date="2021-08" db="EMBL/GenBank/DDBJ databases">
        <title>Muricauda profundi sp. nov., a marine bacterium isolated from deep seawater of the Mariana Trench.</title>
        <authorList>
            <person name="Wei Y."/>
        </authorList>
    </citation>
    <scope>NUCLEOTIDE SEQUENCE [LARGE SCALE GENOMIC DNA]</scope>
    <source>
        <strain evidence="1 2">W52</strain>
    </source>
</reference>
<dbReference type="Proteomes" id="UP001196136">
    <property type="component" value="Unassembled WGS sequence"/>
</dbReference>
<accession>A0ABS7EVV6</accession>
<evidence type="ECO:0000313" key="1">
    <source>
        <dbReference type="EMBL" id="MBW8201750.1"/>
    </source>
</evidence>
<evidence type="ECO:0008006" key="3">
    <source>
        <dbReference type="Google" id="ProtNLM"/>
    </source>
</evidence>
<comment type="caution">
    <text evidence="1">The sequence shown here is derived from an EMBL/GenBank/DDBJ whole genome shotgun (WGS) entry which is preliminary data.</text>
</comment>
<name>A0ABS7EVV6_9FLAO</name>